<keyword evidence="7" id="KW-0472">Membrane</keyword>
<protein>
    <submittedName>
        <fullName evidence="11">Uncharacterized protein</fullName>
    </submittedName>
</protein>
<evidence type="ECO:0000256" key="4">
    <source>
        <dbReference type="ARBA" id="ARBA00022692"/>
    </source>
</evidence>
<dbReference type="GO" id="GO:0005549">
    <property type="term" value="F:odorant binding"/>
    <property type="evidence" value="ECO:0007669"/>
    <property type="project" value="InterPro"/>
</dbReference>
<dbReference type="InterPro" id="IPR004117">
    <property type="entry name" value="7tm6_olfct_rcpt"/>
</dbReference>
<organism evidence="11">
    <name type="scientific">Cacopsylla melanoneura</name>
    <dbReference type="NCBI Taxonomy" id="428564"/>
    <lineage>
        <taxon>Eukaryota</taxon>
        <taxon>Metazoa</taxon>
        <taxon>Ecdysozoa</taxon>
        <taxon>Arthropoda</taxon>
        <taxon>Hexapoda</taxon>
        <taxon>Insecta</taxon>
        <taxon>Pterygota</taxon>
        <taxon>Neoptera</taxon>
        <taxon>Paraneoptera</taxon>
        <taxon>Hemiptera</taxon>
        <taxon>Sternorrhyncha</taxon>
        <taxon>Psylloidea</taxon>
        <taxon>Psyllidae</taxon>
        <taxon>Psyllinae</taxon>
        <taxon>Cacopsylla</taxon>
    </lineage>
</organism>
<evidence type="ECO:0000256" key="5">
    <source>
        <dbReference type="ARBA" id="ARBA00022725"/>
    </source>
</evidence>
<keyword evidence="3" id="KW-0716">Sensory transduction</keyword>
<evidence type="ECO:0000256" key="6">
    <source>
        <dbReference type="ARBA" id="ARBA00022989"/>
    </source>
</evidence>
<evidence type="ECO:0000256" key="8">
    <source>
        <dbReference type="ARBA" id="ARBA00023170"/>
    </source>
</evidence>
<name>A0A8D8T8P0_9HEMI</name>
<evidence type="ECO:0000256" key="1">
    <source>
        <dbReference type="ARBA" id="ARBA00004651"/>
    </source>
</evidence>
<keyword evidence="4" id="KW-0812">Transmembrane</keyword>
<keyword evidence="8" id="KW-0675">Receptor</keyword>
<dbReference type="Pfam" id="PF02949">
    <property type="entry name" value="7tm_6"/>
    <property type="match status" value="1"/>
</dbReference>
<dbReference type="EMBL" id="HBUF01256609">
    <property type="protein sequence ID" value="CAG6681720.1"/>
    <property type="molecule type" value="Transcribed_RNA"/>
</dbReference>
<evidence type="ECO:0000256" key="2">
    <source>
        <dbReference type="ARBA" id="ARBA00022475"/>
    </source>
</evidence>
<feature type="chain" id="PRO_5034207073" evidence="10">
    <location>
        <begin position="22"/>
        <end position="130"/>
    </location>
</feature>
<dbReference type="GO" id="GO:0007165">
    <property type="term" value="P:signal transduction"/>
    <property type="evidence" value="ECO:0007669"/>
    <property type="project" value="UniProtKB-KW"/>
</dbReference>
<proteinExistence type="predicted"/>
<accession>A0A8D8T8P0</accession>
<keyword evidence="5" id="KW-0552">Olfaction</keyword>
<evidence type="ECO:0000256" key="7">
    <source>
        <dbReference type="ARBA" id="ARBA00023136"/>
    </source>
</evidence>
<evidence type="ECO:0000256" key="9">
    <source>
        <dbReference type="ARBA" id="ARBA00023224"/>
    </source>
</evidence>
<evidence type="ECO:0000256" key="3">
    <source>
        <dbReference type="ARBA" id="ARBA00022606"/>
    </source>
</evidence>
<keyword evidence="9" id="KW-0807">Transducer</keyword>
<reference evidence="11" key="1">
    <citation type="submission" date="2021-05" db="EMBL/GenBank/DDBJ databases">
        <authorList>
            <person name="Alioto T."/>
            <person name="Alioto T."/>
            <person name="Gomez Garrido J."/>
        </authorList>
    </citation>
    <scope>NUCLEOTIDE SEQUENCE</scope>
</reference>
<evidence type="ECO:0000256" key="10">
    <source>
        <dbReference type="SAM" id="SignalP"/>
    </source>
</evidence>
<dbReference type="PANTHER" id="PTHR21137:SF35">
    <property type="entry name" value="ODORANT RECEPTOR 19A-RELATED"/>
    <property type="match status" value="1"/>
</dbReference>
<dbReference type="PANTHER" id="PTHR21137">
    <property type="entry name" value="ODORANT RECEPTOR"/>
    <property type="match status" value="1"/>
</dbReference>
<sequence>MLFKVILNNILIALCLYQLTANSTKSISKARLYKIVLEFMGIFSEYYIFVHFSERLDDFQSRVNRAISKSHWYKCSKSTRRDILMLLRRTQGPNHLNFYDGAIVLSRAYFLSVVKLSYTFVNFMRLNISR</sequence>
<keyword evidence="6" id="KW-1133">Transmembrane helix</keyword>
<dbReference type="AlphaFoldDB" id="A0A8D8T8P0"/>
<evidence type="ECO:0000313" key="11">
    <source>
        <dbReference type="EMBL" id="CAG6681720.1"/>
    </source>
</evidence>
<keyword evidence="10" id="KW-0732">Signal</keyword>
<feature type="signal peptide" evidence="10">
    <location>
        <begin position="1"/>
        <end position="21"/>
    </location>
</feature>
<keyword evidence="2" id="KW-1003">Cell membrane</keyword>
<comment type="subcellular location">
    <subcellularLocation>
        <location evidence="1">Cell membrane</location>
        <topology evidence="1">Multi-pass membrane protein</topology>
    </subcellularLocation>
</comment>
<dbReference type="GO" id="GO:0005886">
    <property type="term" value="C:plasma membrane"/>
    <property type="evidence" value="ECO:0007669"/>
    <property type="project" value="UniProtKB-SubCell"/>
</dbReference>
<dbReference type="GO" id="GO:0004984">
    <property type="term" value="F:olfactory receptor activity"/>
    <property type="evidence" value="ECO:0007669"/>
    <property type="project" value="InterPro"/>
</dbReference>